<accession>A0A6M0JW28</accession>
<protein>
    <submittedName>
        <fullName evidence="4">Helix-turn-helix domain-containing protein</fullName>
    </submittedName>
</protein>
<feature type="region of interest" description="Disordered" evidence="1">
    <location>
        <begin position="167"/>
        <end position="233"/>
    </location>
</feature>
<feature type="compositionally biased region" description="Low complexity" evidence="1">
    <location>
        <begin position="206"/>
        <end position="223"/>
    </location>
</feature>
<dbReference type="InterPro" id="IPR025194">
    <property type="entry name" value="RodZ-like_C"/>
</dbReference>
<feature type="domain" description="Cytoskeleton protein RodZ-like C-terminal" evidence="3">
    <location>
        <begin position="249"/>
        <end position="320"/>
    </location>
</feature>
<gene>
    <name evidence="4" type="ORF">G3446_07410</name>
</gene>
<dbReference type="Pfam" id="PF13413">
    <property type="entry name" value="HTH_25"/>
    <property type="match status" value="1"/>
</dbReference>
<dbReference type="EMBL" id="JAAIJQ010000016">
    <property type="protein sequence ID" value="NEV61718.1"/>
    <property type="molecule type" value="Genomic_DNA"/>
</dbReference>
<dbReference type="CDD" id="cd00093">
    <property type="entry name" value="HTH_XRE"/>
    <property type="match status" value="1"/>
</dbReference>
<dbReference type="GO" id="GO:0003677">
    <property type="term" value="F:DNA binding"/>
    <property type="evidence" value="ECO:0007669"/>
    <property type="project" value="InterPro"/>
</dbReference>
<keyword evidence="2" id="KW-1133">Transmembrane helix</keyword>
<dbReference type="PANTHER" id="PTHR34475:SF1">
    <property type="entry name" value="CYTOSKELETON PROTEIN RODZ"/>
    <property type="match status" value="1"/>
</dbReference>
<keyword evidence="2" id="KW-0472">Membrane</keyword>
<dbReference type="AlphaFoldDB" id="A0A6M0JW28"/>
<evidence type="ECO:0000313" key="4">
    <source>
        <dbReference type="EMBL" id="NEV61718.1"/>
    </source>
</evidence>
<keyword evidence="2" id="KW-0812">Transmembrane</keyword>
<evidence type="ECO:0000259" key="3">
    <source>
        <dbReference type="Pfam" id="PF13464"/>
    </source>
</evidence>
<dbReference type="InterPro" id="IPR050400">
    <property type="entry name" value="Bact_Cytoskel_RodZ"/>
</dbReference>
<evidence type="ECO:0000256" key="1">
    <source>
        <dbReference type="SAM" id="MobiDB-lite"/>
    </source>
</evidence>
<proteinExistence type="predicted"/>
<dbReference type="RefSeq" id="WP_164452194.1">
    <property type="nucleotide sequence ID" value="NZ_JAAIJQ010000016.1"/>
</dbReference>
<dbReference type="Pfam" id="PF13464">
    <property type="entry name" value="RodZ_C"/>
    <property type="match status" value="1"/>
</dbReference>
<name>A0A6M0JW28_9GAMM</name>
<dbReference type="PANTHER" id="PTHR34475">
    <property type="match status" value="1"/>
</dbReference>
<dbReference type="InterPro" id="IPR010982">
    <property type="entry name" value="Lambda_DNA-bd_dom_sf"/>
</dbReference>
<evidence type="ECO:0000256" key="2">
    <source>
        <dbReference type="SAM" id="Phobius"/>
    </source>
</evidence>
<dbReference type="Gene3D" id="1.10.260.40">
    <property type="entry name" value="lambda repressor-like DNA-binding domains"/>
    <property type="match status" value="1"/>
</dbReference>
<keyword evidence="5" id="KW-1185">Reference proteome</keyword>
<feature type="transmembrane region" description="Helical" evidence="2">
    <location>
        <begin position="114"/>
        <end position="135"/>
    </location>
</feature>
<dbReference type="InterPro" id="IPR001387">
    <property type="entry name" value="Cro/C1-type_HTH"/>
</dbReference>
<reference evidence="4 5" key="1">
    <citation type="submission" date="2020-02" db="EMBL/GenBank/DDBJ databases">
        <title>Genome sequences of Thiorhodococcus mannitoliphagus and Thiorhodococcus minor, purple sulfur photosynthetic bacteria in the gammaproteobacterial family, Chromatiaceae.</title>
        <authorList>
            <person name="Aviles F.A."/>
            <person name="Meyer T.E."/>
            <person name="Kyndt J.A."/>
        </authorList>
    </citation>
    <scope>NUCLEOTIDE SEQUENCE [LARGE SCALE GENOMIC DNA]</scope>
    <source>
        <strain evidence="4 5">DSM 11518</strain>
    </source>
</reference>
<evidence type="ECO:0000313" key="5">
    <source>
        <dbReference type="Proteomes" id="UP000483379"/>
    </source>
</evidence>
<dbReference type="Proteomes" id="UP000483379">
    <property type="component" value="Unassembled WGS sequence"/>
</dbReference>
<comment type="caution">
    <text evidence="4">The sequence shown here is derived from an EMBL/GenBank/DDBJ whole genome shotgun (WGS) entry which is preliminary data.</text>
</comment>
<organism evidence="4 5">
    <name type="scientific">Thiorhodococcus minor</name>
    <dbReference type="NCBI Taxonomy" id="57489"/>
    <lineage>
        <taxon>Bacteria</taxon>
        <taxon>Pseudomonadati</taxon>
        <taxon>Pseudomonadota</taxon>
        <taxon>Gammaproteobacteria</taxon>
        <taxon>Chromatiales</taxon>
        <taxon>Chromatiaceae</taxon>
        <taxon>Thiorhodococcus</taxon>
    </lineage>
</organism>
<sequence length="327" mass="34680">MNQPVSTQPDDQIEQYGSPGRQLRALREGRNMGTERVAAQLHLDRRVIEALERDQFEELPSPVFISGYLRNYARLLGADPKPIIRAYNAVRPDADTHVRSTAGTHLQSRGSGRVWGWVIGLTFVLVAGGLAGLWWQGRDAGDDEMTALSPVPATVETQTQGILADEAGPETTSADEETATPVDSFGAPVSVPSDAIPLRPSGTAQGAPSAPPSGEEAAAAASETIPATSLPSEPAPELVVEAAPNRDVVLEFSATSWVDVRDAAGEVVLNGEMRDGDRRVLSGEPPYKLVIGNAAATQLSIGGKPFDLESRARGNVARFSLDPDTTQ</sequence>